<evidence type="ECO:0000313" key="2">
    <source>
        <dbReference type="Proteomes" id="UP000239899"/>
    </source>
</evidence>
<dbReference type="Pfam" id="PF10036">
    <property type="entry name" value="RLL"/>
    <property type="match status" value="1"/>
</dbReference>
<sequence length="286" mass="30087">MLNFLLRSLKYPRLEGFNADDPAHFQAAVVWLENTKVRQYPIDGRAALQSPDPAAWQAALTKYLADLECPLLPEAGNHRAVLQWLASHAVGLEYQDTAQQLTAAAQQAEEEVGPPEEWTEAQLPPLPDVTTDAVRAALAQLQQLLHVEAGKAVGSSSAAAAEATPDGLQKAHAMLETCVLPALAELAKQRQPGSGGAAQQPAAAQGQPGAAAAAASQHAAVAAMLSQYPLGFSTGEAGADLGATILRMLYIKDLRALQTLVDSAIVQVQEYTANPRTDASLGKVGY</sequence>
<dbReference type="AlphaFoldDB" id="A0A2P6U1N5"/>
<evidence type="ECO:0000313" key="1">
    <source>
        <dbReference type="EMBL" id="PRW60225.1"/>
    </source>
</evidence>
<proteinExistence type="predicted"/>
<dbReference type="Proteomes" id="UP000239899">
    <property type="component" value="Unassembled WGS sequence"/>
</dbReference>
<dbReference type="STRING" id="3076.A0A2P6U1N5"/>
<accession>A0A2P6U1N5</accession>
<name>A0A2P6U1N5_CHLSO</name>
<reference evidence="1 2" key="1">
    <citation type="journal article" date="2018" name="Plant J.">
        <title>Genome sequences of Chlorella sorokiniana UTEX 1602 and Micractinium conductrix SAG 241.80: implications to maltose excretion by a green alga.</title>
        <authorList>
            <person name="Arriola M.B."/>
            <person name="Velmurugan N."/>
            <person name="Zhang Y."/>
            <person name="Plunkett M.H."/>
            <person name="Hondzo H."/>
            <person name="Barney B.M."/>
        </authorList>
    </citation>
    <scope>NUCLEOTIDE SEQUENCE [LARGE SCALE GENOMIC DNA]</scope>
    <source>
        <strain evidence="2">UTEX 1602</strain>
    </source>
</reference>
<dbReference type="PANTHER" id="PTHR15924">
    <property type="entry name" value="CLE"/>
    <property type="match status" value="1"/>
</dbReference>
<dbReference type="EMBL" id="LHPG02000002">
    <property type="protein sequence ID" value="PRW60225.1"/>
    <property type="molecule type" value="Genomic_DNA"/>
</dbReference>
<keyword evidence="2" id="KW-1185">Reference proteome</keyword>
<gene>
    <name evidence="1" type="ORF">C2E21_0776</name>
</gene>
<dbReference type="InterPro" id="IPR019265">
    <property type="entry name" value="RTRAF"/>
</dbReference>
<dbReference type="OrthoDB" id="514167at2759"/>
<organism evidence="1 2">
    <name type="scientific">Chlorella sorokiniana</name>
    <name type="common">Freshwater green alga</name>
    <dbReference type="NCBI Taxonomy" id="3076"/>
    <lineage>
        <taxon>Eukaryota</taxon>
        <taxon>Viridiplantae</taxon>
        <taxon>Chlorophyta</taxon>
        <taxon>core chlorophytes</taxon>
        <taxon>Trebouxiophyceae</taxon>
        <taxon>Chlorellales</taxon>
        <taxon>Chlorellaceae</taxon>
        <taxon>Chlorella clade</taxon>
        <taxon>Chlorella</taxon>
    </lineage>
</organism>
<protein>
    <submittedName>
        <fullName evidence="1">UPF0568 C14orf166-like protein</fullName>
    </submittedName>
</protein>
<comment type="caution">
    <text evidence="1">The sequence shown here is derived from an EMBL/GenBank/DDBJ whole genome shotgun (WGS) entry which is preliminary data.</text>
</comment>